<dbReference type="EMBL" id="CP001997">
    <property type="protein sequence ID" value="ADE57257.1"/>
    <property type="molecule type" value="Genomic_DNA"/>
</dbReference>
<organism evidence="1 2">
    <name type="scientific">Aminobacterium colombiense (strain DSM 12261 / ALA-1)</name>
    <dbReference type="NCBI Taxonomy" id="572547"/>
    <lineage>
        <taxon>Bacteria</taxon>
        <taxon>Thermotogati</taxon>
        <taxon>Synergistota</taxon>
        <taxon>Synergistia</taxon>
        <taxon>Synergistales</taxon>
        <taxon>Aminobacteriaceae</taxon>
        <taxon>Aminobacterium</taxon>
    </lineage>
</organism>
<evidence type="ECO:0008006" key="3">
    <source>
        <dbReference type="Google" id="ProtNLM"/>
    </source>
</evidence>
<name>D5EFC5_AMICL</name>
<dbReference type="Gene3D" id="3.40.50.10400">
    <property type="entry name" value="Hypothetical protein PA1492"/>
    <property type="match status" value="1"/>
</dbReference>
<evidence type="ECO:0000313" key="1">
    <source>
        <dbReference type="EMBL" id="ADE57257.1"/>
    </source>
</evidence>
<dbReference type="STRING" id="572547.Amico_1134"/>
<dbReference type="KEGG" id="aco:Amico_1134"/>
<evidence type="ECO:0000313" key="2">
    <source>
        <dbReference type="Proteomes" id="UP000002366"/>
    </source>
</evidence>
<dbReference type="HOGENOM" id="CLU_153287_0_0_0"/>
<dbReference type="InterPro" id="IPR025518">
    <property type="entry name" value="DUF4406"/>
</dbReference>
<keyword evidence="2" id="KW-1185">Reference proteome</keyword>
<dbReference type="RefSeq" id="WP_013048520.1">
    <property type="nucleotide sequence ID" value="NC_014011.1"/>
</dbReference>
<dbReference type="OrthoDB" id="1149194at2"/>
<gene>
    <name evidence="1" type="ordered locus">Amico_1134</name>
</gene>
<dbReference type="AlphaFoldDB" id="D5EFC5"/>
<protein>
    <recommendedName>
        <fullName evidence="3">DUF4406 domain-containing protein</fullName>
    </recommendedName>
</protein>
<dbReference type="Proteomes" id="UP000002366">
    <property type="component" value="Chromosome"/>
</dbReference>
<dbReference type="SUPFAM" id="SSF52309">
    <property type="entry name" value="N-(deoxy)ribosyltransferase-like"/>
    <property type="match status" value="1"/>
</dbReference>
<proteinExistence type="predicted"/>
<dbReference type="eggNOG" id="ENOG5030NHN">
    <property type="taxonomic scope" value="Bacteria"/>
</dbReference>
<accession>D5EFC5</accession>
<sequence>MKKIYIAHPLRGKNADIETVFENNITVDTICQNLSAIVENKDILILSPVHAFSFVSAVGDQKWVLGQCRKMLSLADEIWVFGDWENSEGCKIEIEHAKKLNIPIIFHGSETKDLYECLA</sequence>
<dbReference type="Pfam" id="PF14359">
    <property type="entry name" value="DUF4406"/>
    <property type="match status" value="1"/>
</dbReference>
<reference evidence="1 2" key="1">
    <citation type="journal article" date="2010" name="Stand. Genomic Sci.">
        <title>Complete genome sequence of Aminobacterium colombiense type strain (ALA-1).</title>
        <authorList>
            <person name="Chertkov O."/>
            <person name="Sikorski J."/>
            <person name="Brambilla E."/>
            <person name="Lapidus A."/>
            <person name="Copeland A."/>
            <person name="Glavina Del Rio T."/>
            <person name="Nolan M."/>
            <person name="Lucas S."/>
            <person name="Tice H."/>
            <person name="Cheng J.F."/>
            <person name="Han C."/>
            <person name="Detter J.C."/>
            <person name="Bruce D."/>
            <person name="Tapia R."/>
            <person name="Goodwin L."/>
            <person name="Pitluck S."/>
            <person name="Liolios K."/>
            <person name="Ivanova N."/>
            <person name="Mavromatis K."/>
            <person name="Ovchinnikova G."/>
            <person name="Pati A."/>
            <person name="Chen A."/>
            <person name="Palaniappan K."/>
            <person name="Land M."/>
            <person name="Hauser L."/>
            <person name="Chang Y.J."/>
            <person name="Jeffries C.D."/>
            <person name="Spring S."/>
            <person name="Rohde M."/>
            <person name="Goker M."/>
            <person name="Bristow J."/>
            <person name="Eisen J.A."/>
            <person name="Markowitz V."/>
            <person name="Hugenholtz P."/>
            <person name="Kyrpides N.C."/>
            <person name="Klenk H.P."/>
        </authorList>
    </citation>
    <scope>NUCLEOTIDE SEQUENCE [LARGE SCALE GENOMIC DNA]</scope>
    <source>
        <strain evidence="2">DSM 12261 / ALA-1</strain>
    </source>
</reference>